<dbReference type="EMBL" id="LAZR01027539">
    <property type="protein sequence ID" value="KKL65413.1"/>
    <property type="molecule type" value="Genomic_DNA"/>
</dbReference>
<proteinExistence type="predicted"/>
<reference evidence="1" key="1">
    <citation type="journal article" date="2015" name="Nature">
        <title>Complex archaea that bridge the gap between prokaryotes and eukaryotes.</title>
        <authorList>
            <person name="Spang A."/>
            <person name="Saw J.H."/>
            <person name="Jorgensen S.L."/>
            <person name="Zaremba-Niedzwiedzka K."/>
            <person name="Martijn J."/>
            <person name="Lind A.E."/>
            <person name="van Eijk R."/>
            <person name="Schleper C."/>
            <person name="Guy L."/>
            <person name="Ettema T.J."/>
        </authorList>
    </citation>
    <scope>NUCLEOTIDE SEQUENCE</scope>
</reference>
<gene>
    <name evidence="1" type="ORF">LCGC14_2155250</name>
</gene>
<evidence type="ECO:0000313" key="1">
    <source>
        <dbReference type="EMBL" id="KKL65413.1"/>
    </source>
</evidence>
<accession>A0A0F9DU94</accession>
<protein>
    <submittedName>
        <fullName evidence="1">Uncharacterized protein</fullName>
    </submittedName>
</protein>
<dbReference type="AlphaFoldDB" id="A0A0F9DU94"/>
<comment type="caution">
    <text evidence="1">The sequence shown here is derived from an EMBL/GenBank/DDBJ whole genome shotgun (WGS) entry which is preliminary data.</text>
</comment>
<organism evidence="1">
    <name type="scientific">marine sediment metagenome</name>
    <dbReference type="NCBI Taxonomy" id="412755"/>
    <lineage>
        <taxon>unclassified sequences</taxon>
        <taxon>metagenomes</taxon>
        <taxon>ecological metagenomes</taxon>
    </lineage>
</organism>
<name>A0A0F9DU94_9ZZZZ</name>
<sequence length="92" mass="10193">MSISNAESARELYDKTANKHINEAVDAVLVSMEQAISEGRTSVALTLSKVSDTFVTEIKQELESRQFMVVYHEARSNRRGENSSPASLVVSF</sequence>